<sequence length="262" mass="30826">MVLKVELDLAEAVNLLKSLASFFLEIRKDFDGYERKGMELCGLTSYKIKRKQIRKLKTDEIRDNEEIYFNERDKFRIHTFYAIIDKLTVEMDHRCQAYIGTLEKFDGLFHLNDVNVTELQEKGRTISKAFCHDIENDIIEELVHLQCHLKSLNLGSNRVAIPENPRTLLKWLKEKELQDIYPNVEILLRIFNTLPISNISAERSFSVLKRIKNLYRTSMIQERVSGLALLCLEGEFTRRISFEETIKLFAFAKSRKKTFLKL</sequence>
<organism evidence="2 3">
    <name type="scientific">Rhamnusium bicolor</name>
    <dbReference type="NCBI Taxonomy" id="1586634"/>
    <lineage>
        <taxon>Eukaryota</taxon>
        <taxon>Metazoa</taxon>
        <taxon>Ecdysozoa</taxon>
        <taxon>Arthropoda</taxon>
        <taxon>Hexapoda</taxon>
        <taxon>Insecta</taxon>
        <taxon>Pterygota</taxon>
        <taxon>Neoptera</taxon>
        <taxon>Endopterygota</taxon>
        <taxon>Coleoptera</taxon>
        <taxon>Polyphaga</taxon>
        <taxon>Cucujiformia</taxon>
        <taxon>Chrysomeloidea</taxon>
        <taxon>Cerambycidae</taxon>
        <taxon>Lepturinae</taxon>
        <taxon>Rhagiini</taxon>
        <taxon>Rhamnusium</taxon>
    </lineage>
</organism>
<reference evidence="2" key="1">
    <citation type="journal article" date="2023" name="Insect Mol. Biol.">
        <title>Genome sequencing provides insights into the evolution of gene families encoding plant cell wall-degrading enzymes in longhorned beetles.</title>
        <authorList>
            <person name="Shin N.R."/>
            <person name="Okamura Y."/>
            <person name="Kirsch R."/>
            <person name="Pauchet Y."/>
        </authorList>
    </citation>
    <scope>NUCLEOTIDE SEQUENCE</scope>
    <source>
        <strain evidence="2">RBIC_L_NR</strain>
    </source>
</reference>
<evidence type="ECO:0000313" key="2">
    <source>
        <dbReference type="EMBL" id="KAJ8948799.1"/>
    </source>
</evidence>
<name>A0AAV8YC18_9CUCU</name>
<comment type="caution">
    <text evidence="2">The sequence shown here is derived from an EMBL/GenBank/DDBJ whole genome shotgun (WGS) entry which is preliminary data.</text>
</comment>
<keyword evidence="3" id="KW-1185">Reference proteome</keyword>
<proteinExistence type="predicted"/>
<dbReference type="InterPro" id="IPR052958">
    <property type="entry name" value="IFN-induced_PKR_regulator"/>
</dbReference>
<dbReference type="InterPro" id="IPR008906">
    <property type="entry name" value="HATC_C_dom"/>
</dbReference>
<dbReference type="PANTHER" id="PTHR46289:SF14">
    <property type="entry name" value="DUF4371 DOMAIN-CONTAINING PROTEIN"/>
    <property type="match status" value="1"/>
</dbReference>
<evidence type="ECO:0000259" key="1">
    <source>
        <dbReference type="Pfam" id="PF05699"/>
    </source>
</evidence>
<dbReference type="InterPro" id="IPR012337">
    <property type="entry name" value="RNaseH-like_sf"/>
</dbReference>
<dbReference type="EMBL" id="JANEYF010002273">
    <property type="protein sequence ID" value="KAJ8948799.1"/>
    <property type="molecule type" value="Genomic_DNA"/>
</dbReference>
<dbReference type="PANTHER" id="PTHR46289">
    <property type="entry name" value="52 KDA REPRESSOR OF THE INHIBITOR OF THE PROTEIN KINASE-LIKE PROTEIN-RELATED"/>
    <property type="match status" value="1"/>
</dbReference>
<gene>
    <name evidence="2" type="ORF">NQ314_008347</name>
</gene>
<dbReference type="Pfam" id="PF05699">
    <property type="entry name" value="Dimer_Tnp_hAT"/>
    <property type="match status" value="1"/>
</dbReference>
<dbReference type="GO" id="GO:0046983">
    <property type="term" value="F:protein dimerization activity"/>
    <property type="evidence" value="ECO:0007669"/>
    <property type="project" value="InterPro"/>
</dbReference>
<protein>
    <recommendedName>
        <fullName evidence="1">HAT C-terminal dimerisation domain-containing protein</fullName>
    </recommendedName>
</protein>
<dbReference type="Proteomes" id="UP001162156">
    <property type="component" value="Unassembled WGS sequence"/>
</dbReference>
<dbReference type="AlphaFoldDB" id="A0AAV8YC18"/>
<dbReference type="SUPFAM" id="SSF53098">
    <property type="entry name" value="Ribonuclease H-like"/>
    <property type="match status" value="1"/>
</dbReference>
<accession>A0AAV8YC18</accession>
<feature type="domain" description="HAT C-terminal dimerisation" evidence="1">
    <location>
        <begin position="165"/>
        <end position="234"/>
    </location>
</feature>
<evidence type="ECO:0000313" key="3">
    <source>
        <dbReference type="Proteomes" id="UP001162156"/>
    </source>
</evidence>